<organism evidence="1">
    <name type="scientific">marine sediment metagenome</name>
    <dbReference type="NCBI Taxonomy" id="412755"/>
    <lineage>
        <taxon>unclassified sequences</taxon>
        <taxon>metagenomes</taxon>
        <taxon>ecological metagenomes</taxon>
    </lineage>
</organism>
<comment type="caution">
    <text evidence="1">The sequence shown here is derived from an EMBL/GenBank/DDBJ whole genome shotgun (WGS) entry which is preliminary data.</text>
</comment>
<dbReference type="AlphaFoldDB" id="A0A0F9W2D2"/>
<reference evidence="1" key="1">
    <citation type="journal article" date="2015" name="Nature">
        <title>Complex archaea that bridge the gap between prokaryotes and eukaryotes.</title>
        <authorList>
            <person name="Spang A."/>
            <person name="Saw J.H."/>
            <person name="Jorgensen S.L."/>
            <person name="Zaremba-Niedzwiedzka K."/>
            <person name="Martijn J."/>
            <person name="Lind A.E."/>
            <person name="van Eijk R."/>
            <person name="Schleper C."/>
            <person name="Guy L."/>
            <person name="Ettema T.J."/>
        </authorList>
    </citation>
    <scope>NUCLEOTIDE SEQUENCE</scope>
</reference>
<accession>A0A0F9W2D2</accession>
<evidence type="ECO:0000313" key="1">
    <source>
        <dbReference type="EMBL" id="KKN79811.1"/>
    </source>
</evidence>
<gene>
    <name evidence="1" type="ORF">LCGC14_0336660</name>
</gene>
<dbReference type="EMBL" id="LAZR01000242">
    <property type="protein sequence ID" value="KKN79811.1"/>
    <property type="molecule type" value="Genomic_DNA"/>
</dbReference>
<protein>
    <submittedName>
        <fullName evidence="1">Uncharacterized protein</fullName>
    </submittedName>
</protein>
<proteinExistence type="predicted"/>
<sequence>MIVLRELTSHGPHYRYCQYLFIGAQVWLDFLGDTDHWARCPKIEERGIRPASAG</sequence>
<name>A0A0F9W2D2_9ZZZZ</name>